<reference evidence="2 3" key="1">
    <citation type="journal article" date="2023" name="Arcadia Sci">
        <title>De novo assembly of a long-read Amblyomma americanum tick genome.</title>
        <authorList>
            <person name="Chou S."/>
            <person name="Poskanzer K.E."/>
            <person name="Rollins M."/>
            <person name="Thuy-Boun P.S."/>
        </authorList>
    </citation>
    <scope>NUCLEOTIDE SEQUENCE [LARGE SCALE GENOMIC DNA]</scope>
    <source>
        <strain evidence="2">F_SG_1</strain>
        <tissue evidence="2">Salivary glands</tissue>
    </source>
</reference>
<feature type="chain" id="PRO_5042965953" description="Secreted protein" evidence="1">
    <location>
        <begin position="24"/>
        <end position="96"/>
    </location>
</feature>
<dbReference type="EMBL" id="JARKHS020003817">
    <property type="protein sequence ID" value="KAK8785193.1"/>
    <property type="molecule type" value="Genomic_DNA"/>
</dbReference>
<evidence type="ECO:0000313" key="3">
    <source>
        <dbReference type="Proteomes" id="UP001321473"/>
    </source>
</evidence>
<evidence type="ECO:0000256" key="1">
    <source>
        <dbReference type="SAM" id="SignalP"/>
    </source>
</evidence>
<feature type="signal peptide" evidence="1">
    <location>
        <begin position="1"/>
        <end position="23"/>
    </location>
</feature>
<dbReference type="AlphaFoldDB" id="A0AAQ4FEF1"/>
<dbReference type="Proteomes" id="UP001321473">
    <property type="component" value="Unassembled WGS sequence"/>
</dbReference>
<keyword evidence="3" id="KW-1185">Reference proteome</keyword>
<comment type="caution">
    <text evidence="2">The sequence shown here is derived from an EMBL/GenBank/DDBJ whole genome shotgun (WGS) entry which is preliminary data.</text>
</comment>
<organism evidence="2 3">
    <name type="scientific">Amblyomma americanum</name>
    <name type="common">Lone star tick</name>
    <dbReference type="NCBI Taxonomy" id="6943"/>
    <lineage>
        <taxon>Eukaryota</taxon>
        <taxon>Metazoa</taxon>
        <taxon>Ecdysozoa</taxon>
        <taxon>Arthropoda</taxon>
        <taxon>Chelicerata</taxon>
        <taxon>Arachnida</taxon>
        <taxon>Acari</taxon>
        <taxon>Parasitiformes</taxon>
        <taxon>Ixodida</taxon>
        <taxon>Ixodoidea</taxon>
        <taxon>Ixodidae</taxon>
        <taxon>Amblyomminae</taxon>
        <taxon>Amblyomma</taxon>
    </lineage>
</organism>
<keyword evidence="1" id="KW-0732">Signal</keyword>
<accession>A0AAQ4FEF1</accession>
<proteinExistence type="predicted"/>
<gene>
    <name evidence="2" type="ORF">V5799_008442</name>
</gene>
<evidence type="ECO:0008006" key="4">
    <source>
        <dbReference type="Google" id="ProtNLM"/>
    </source>
</evidence>
<sequence length="96" mass="11046">MMLSVFMPSLLVVFTIIVEGSEWRPVHLAHLRCVEPCDPWRPQPPCPSGCLCHPKKDFPFVGSCLNPRLPRPPEWGHPLISAPIKPVYPSRRRRRQ</sequence>
<evidence type="ECO:0000313" key="2">
    <source>
        <dbReference type="EMBL" id="KAK8785193.1"/>
    </source>
</evidence>
<name>A0AAQ4FEF1_AMBAM</name>
<protein>
    <recommendedName>
        <fullName evidence="4">Secreted protein</fullName>
    </recommendedName>
</protein>